<dbReference type="CDD" id="cd01949">
    <property type="entry name" value="GGDEF"/>
    <property type="match status" value="1"/>
</dbReference>
<reference evidence="5 6" key="1">
    <citation type="submission" date="2016-11" db="EMBL/GenBank/DDBJ databases">
        <authorList>
            <person name="Jaros S."/>
            <person name="Januszkiewicz K."/>
            <person name="Wedrychowicz H."/>
        </authorList>
    </citation>
    <scope>NUCLEOTIDE SEQUENCE [LARGE SCALE GENOMIC DNA]</scope>
    <source>
        <strain evidence="5 6">GAS86</strain>
    </source>
</reference>
<dbReference type="EC" id="2.7.7.65" evidence="1"/>
<dbReference type="Gene3D" id="3.30.70.270">
    <property type="match status" value="1"/>
</dbReference>
<keyword evidence="3" id="KW-0472">Membrane</keyword>
<dbReference type="InterPro" id="IPR050469">
    <property type="entry name" value="Diguanylate_Cyclase"/>
</dbReference>
<dbReference type="InterPro" id="IPR000160">
    <property type="entry name" value="GGDEF_dom"/>
</dbReference>
<dbReference type="GO" id="GO:0005886">
    <property type="term" value="C:plasma membrane"/>
    <property type="evidence" value="ECO:0007669"/>
    <property type="project" value="TreeGrafter"/>
</dbReference>
<feature type="transmembrane region" description="Helical" evidence="3">
    <location>
        <begin position="12"/>
        <end position="32"/>
    </location>
</feature>
<protein>
    <recommendedName>
        <fullName evidence="1">diguanylate cyclase</fullName>
        <ecNumber evidence="1">2.7.7.65</ecNumber>
    </recommendedName>
</protein>
<evidence type="ECO:0000313" key="5">
    <source>
        <dbReference type="EMBL" id="SIO17091.1"/>
    </source>
</evidence>
<dbReference type="GO" id="GO:1902201">
    <property type="term" value="P:negative regulation of bacterial-type flagellum-dependent cell motility"/>
    <property type="evidence" value="ECO:0007669"/>
    <property type="project" value="TreeGrafter"/>
</dbReference>
<name>A0A1N6HB81_9BURK</name>
<dbReference type="AlphaFoldDB" id="A0A1N6HB81"/>
<feature type="transmembrane region" description="Helical" evidence="3">
    <location>
        <begin position="112"/>
        <end position="131"/>
    </location>
</feature>
<keyword evidence="3" id="KW-0812">Transmembrane</keyword>
<dbReference type="GO" id="GO:0043709">
    <property type="term" value="P:cell adhesion involved in single-species biofilm formation"/>
    <property type="evidence" value="ECO:0007669"/>
    <property type="project" value="TreeGrafter"/>
</dbReference>
<keyword evidence="3" id="KW-1133">Transmembrane helix</keyword>
<dbReference type="NCBIfam" id="TIGR00254">
    <property type="entry name" value="GGDEF"/>
    <property type="match status" value="1"/>
</dbReference>
<evidence type="ECO:0000259" key="4">
    <source>
        <dbReference type="PROSITE" id="PS50887"/>
    </source>
</evidence>
<feature type="transmembrane region" description="Helical" evidence="3">
    <location>
        <begin position="72"/>
        <end position="92"/>
    </location>
</feature>
<accession>A0A1N6HB81</accession>
<comment type="catalytic activity">
    <reaction evidence="2">
        <text>2 GTP = 3',3'-c-di-GMP + 2 diphosphate</text>
        <dbReference type="Rhea" id="RHEA:24898"/>
        <dbReference type="ChEBI" id="CHEBI:33019"/>
        <dbReference type="ChEBI" id="CHEBI:37565"/>
        <dbReference type="ChEBI" id="CHEBI:58805"/>
        <dbReference type="EC" id="2.7.7.65"/>
    </reaction>
</comment>
<dbReference type="SUPFAM" id="SSF55073">
    <property type="entry name" value="Nucleotide cyclase"/>
    <property type="match status" value="1"/>
</dbReference>
<dbReference type="InterPro" id="IPR033424">
    <property type="entry name" value="MASE4"/>
</dbReference>
<proteinExistence type="predicted"/>
<dbReference type="Proteomes" id="UP000184693">
    <property type="component" value="Unassembled WGS sequence"/>
</dbReference>
<feature type="transmembrane region" description="Helical" evidence="3">
    <location>
        <begin position="146"/>
        <end position="167"/>
    </location>
</feature>
<evidence type="ECO:0000256" key="1">
    <source>
        <dbReference type="ARBA" id="ARBA00012528"/>
    </source>
</evidence>
<evidence type="ECO:0000256" key="3">
    <source>
        <dbReference type="SAM" id="Phobius"/>
    </source>
</evidence>
<evidence type="ECO:0000313" key="6">
    <source>
        <dbReference type="Proteomes" id="UP000184693"/>
    </source>
</evidence>
<sequence>MSLPASRRHRLAAYAVAGLILSVVLAVLPVANVREPNIAAFLPLFAMAVFVTEGLTAYLLWTQFMITRGPFLAALSGAYAYTSVTVAIQLMVFPGVFSPQGLLGAGPQSALWIWAFWHSGSPLLILAALFVRRRFQAPVPHAKTRLVGLLSLGVPVCLSLLLCLIAIRGDAWLPQLVDPRSYQRLPNSPSGVNIAILTAGTFLYLVYSTRLQTLLELWLGVALFAGLGDVLVTIAANSRYSIGWYVARLESVLASSMVLGVLIWEISHLYRELHAANARLSEFASRDGLTGIFNRRYFDERYPMALGHAQTARRALSILMVDIDHFKRFNDTLGHLRGDECLVAVAGALQASLRRSGDFVARFGGEEFVVVLPDCDHEMATKLAENVHAAVARLAVAAPFTDAGCVSVSVGVATSQPEAAIPAAELLAQADAALYRAKEAGRDRVTAWQATPLGLASIQARSL</sequence>
<dbReference type="InterPro" id="IPR029787">
    <property type="entry name" value="Nucleotide_cyclase"/>
</dbReference>
<feature type="transmembrane region" description="Helical" evidence="3">
    <location>
        <begin position="38"/>
        <end position="60"/>
    </location>
</feature>
<dbReference type="PROSITE" id="PS50887">
    <property type="entry name" value="GGDEF"/>
    <property type="match status" value="1"/>
</dbReference>
<dbReference type="PANTHER" id="PTHR45138:SF9">
    <property type="entry name" value="DIGUANYLATE CYCLASE DGCM-RELATED"/>
    <property type="match status" value="1"/>
</dbReference>
<feature type="transmembrane region" description="Helical" evidence="3">
    <location>
        <begin position="242"/>
        <end position="264"/>
    </location>
</feature>
<evidence type="ECO:0000256" key="2">
    <source>
        <dbReference type="ARBA" id="ARBA00034247"/>
    </source>
</evidence>
<dbReference type="EMBL" id="FSRM01000001">
    <property type="protein sequence ID" value="SIO17091.1"/>
    <property type="molecule type" value="Genomic_DNA"/>
</dbReference>
<dbReference type="FunFam" id="3.30.70.270:FF:000001">
    <property type="entry name" value="Diguanylate cyclase domain protein"/>
    <property type="match status" value="1"/>
</dbReference>
<organism evidence="5 6">
    <name type="scientific">Paraburkholderia phenazinium</name>
    <dbReference type="NCBI Taxonomy" id="60549"/>
    <lineage>
        <taxon>Bacteria</taxon>
        <taxon>Pseudomonadati</taxon>
        <taxon>Pseudomonadota</taxon>
        <taxon>Betaproteobacteria</taxon>
        <taxon>Burkholderiales</taxon>
        <taxon>Burkholderiaceae</taxon>
        <taxon>Paraburkholderia</taxon>
    </lineage>
</organism>
<dbReference type="GO" id="GO:0052621">
    <property type="term" value="F:diguanylate cyclase activity"/>
    <property type="evidence" value="ECO:0007669"/>
    <property type="project" value="UniProtKB-EC"/>
</dbReference>
<dbReference type="Pfam" id="PF17158">
    <property type="entry name" value="MASE4"/>
    <property type="match status" value="1"/>
</dbReference>
<feature type="transmembrane region" description="Helical" evidence="3">
    <location>
        <begin position="214"/>
        <end position="236"/>
    </location>
</feature>
<dbReference type="Pfam" id="PF00990">
    <property type="entry name" value="GGDEF"/>
    <property type="match status" value="1"/>
</dbReference>
<feature type="domain" description="GGDEF" evidence="4">
    <location>
        <begin position="314"/>
        <end position="450"/>
    </location>
</feature>
<dbReference type="SMART" id="SM00267">
    <property type="entry name" value="GGDEF"/>
    <property type="match status" value="1"/>
</dbReference>
<dbReference type="PANTHER" id="PTHR45138">
    <property type="entry name" value="REGULATORY COMPONENTS OF SENSORY TRANSDUCTION SYSTEM"/>
    <property type="match status" value="1"/>
</dbReference>
<dbReference type="InterPro" id="IPR043128">
    <property type="entry name" value="Rev_trsase/Diguanyl_cyclase"/>
</dbReference>
<gene>
    <name evidence="5" type="ORF">SAMN05444168_3145</name>
</gene>
<feature type="transmembrane region" description="Helical" evidence="3">
    <location>
        <begin position="187"/>
        <end position="207"/>
    </location>
</feature>